<dbReference type="Pfam" id="PF05876">
    <property type="entry name" value="GpA_ATPase"/>
    <property type="match status" value="1"/>
</dbReference>
<proteinExistence type="predicted"/>
<evidence type="ECO:0000313" key="4">
    <source>
        <dbReference type="Proteomes" id="UP000623107"/>
    </source>
</evidence>
<feature type="domain" description="Terminase large subunit GpA endonuclease" evidence="2">
    <location>
        <begin position="334"/>
        <end position="655"/>
    </location>
</feature>
<gene>
    <name evidence="3" type="ORF">HKD24_09290</name>
</gene>
<protein>
    <submittedName>
        <fullName evidence="3">Phage terminase large subunit family protein</fullName>
    </submittedName>
</protein>
<dbReference type="InterPro" id="IPR046453">
    <property type="entry name" value="GpA_ATPase"/>
</dbReference>
<dbReference type="PANTHER" id="PTHR34413">
    <property type="entry name" value="PROPHAGE TAIL FIBER ASSEMBLY PROTEIN HOMOLOG TFAE-RELATED-RELATED"/>
    <property type="match status" value="1"/>
</dbReference>
<evidence type="ECO:0000259" key="1">
    <source>
        <dbReference type="Pfam" id="PF05876"/>
    </source>
</evidence>
<keyword evidence="4" id="KW-1185">Reference proteome</keyword>
<evidence type="ECO:0000259" key="2">
    <source>
        <dbReference type="Pfam" id="PF20454"/>
    </source>
</evidence>
<reference evidence="4" key="1">
    <citation type="submission" date="2020-04" db="EMBL/GenBank/DDBJ databases">
        <title>Description of novel Gluconacetobacter.</title>
        <authorList>
            <person name="Sombolestani A."/>
        </authorList>
    </citation>
    <scope>NUCLEOTIDE SEQUENCE [LARGE SCALE GENOMIC DNA]</scope>
    <source>
        <strain evidence="4">LMG 31484</strain>
    </source>
</reference>
<dbReference type="InterPro" id="IPR046454">
    <property type="entry name" value="GpA_endonuclease"/>
</dbReference>
<dbReference type="RefSeq" id="WP_194260036.1">
    <property type="nucleotide sequence ID" value="NZ_JABCQG010000010.1"/>
</dbReference>
<dbReference type="PANTHER" id="PTHR34413:SF2">
    <property type="entry name" value="PROPHAGE TAIL FIBER ASSEMBLY PROTEIN HOMOLOG TFAE-RELATED"/>
    <property type="match status" value="1"/>
</dbReference>
<evidence type="ECO:0000313" key="3">
    <source>
        <dbReference type="EMBL" id="MBF0859407.1"/>
    </source>
</evidence>
<feature type="domain" description="Phage terminase large subunit GpA ATPase" evidence="1">
    <location>
        <begin position="59"/>
        <end position="312"/>
    </location>
</feature>
<dbReference type="Gene3D" id="3.40.50.300">
    <property type="entry name" value="P-loop containing nucleotide triphosphate hydrolases"/>
    <property type="match status" value="1"/>
</dbReference>
<dbReference type="Pfam" id="PF20454">
    <property type="entry name" value="GpA_nuclease"/>
    <property type="match status" value="1"/>
</dbReference>
<sequence>MGNALSLSPDLLERPEEVLFANPREILAEALKAYLPPEKIDVAAFALANRHLNNRGGGFVGKWDHDEAPFLVGPMEALTSTALTTCVVGPARCGKTTIGQNWIYQSVAVDPADFLVYAQTDDALESYVKREIEPMIDLHPILRDRLGLKPKDRSLHFKKFEGMWVEFLASTYNNLIGKSASRIIITELDACPVYEQGDTYSLGTIRRETFGQESMVLVESHPDRAAGRDPSKWTDGIMKIYRDSDRRTWWWPCPHCNAYSSPTPGAERQMILDWPQDAPLDEIAQAAALVCPSCGSLIEDKWRRSMNIDGLWVAQGQQIDLEGNVTGTAIQSETAGFWITGLMSPFLIGGIGAMARDYAKAERHFKETADDSDLKAVTVKRFGFPYQSPNSARNIDGEVLANRAEPDLKMGVVPKGARFLTMSVDVQSNRFERLTRAWGAAGESWVIDYQKIPADTAQSPTDWDNMVRGLTDTVYPLDDGSGRGMKVLAAGYDSGGEDGVTLQAYGAWQRARRARRIKFAGEIDGRHAYTVMPLKGMSTANAAMLAVRYPDSQRKDRNAGANGEVPLGAFNPNRFKDNVSIELAVANPGPLYVHFPAALKSPAPPHQWFDQLGAEERSDDGRWKKKAGGGRNEALDLMAMSEVMAVLFGFQRINWDAPPNWALDWDQNVMVTQIAVSDEDGTPVSMPPVRNLPAGTDWIAEMARKYGSN</sequence>
<organism evidence="3 4">
    <name type="scientific">Gluconobacter vitians</name>
    <dbReference type="NCBI Taxonomy" id="2728102"/>
    <lineage>
        <taxon>Bacteria</taxon>
        <taxon>Pseudomonadati</taxon>
        <taxon>Pseudomonadota</taxon>
        <taxon>Alphaproteobacteria</taxon>
        <taxon>Acetobacterales</taxon>
        <taxon>Acetobacteraceae</taxon>
        <taxon>Gluconobacter</taxon>
    </lineage>
</organism>
<dbReference type="Proteomes" id="UP000623107">
    <property type="component" value="Unassembled WGS sequence"/>
</dbReference>
<dbReference type="InterPro" id="IPR027417">
    <property type="entry name" value="P-loop_NTPase"/>
</dbReference>
<dbReference type="EMBL" id="JABCQG010000010">
    <property type="protein sequence ID" value="MBF0859407.1"/>
    <property type="molecule type" value="Genomic_DNA"/>
</dbReference>
<name>A0ABR9Y6E0_9PROT</name>
<reference evidence="3 4" key="2">
    <citation type="submission" date="2020-11" db="EMBL/GenBank/DDBJ databases">
        <title>Description of novel Gluconobacter species.</title>
        <authorList>
            <person name="Cleenwerck I."/>
            <person name="Cnockaert M."/>
            <person name="Borremans W."/>
            <person name="Wieme A.D."/>
            <person name="De Vuyst L."/>
            <person name="Vandamme P."/>
        </authorList>
    </citation>
    <scope>NUCLEOTIDE SEQUENCE [LARGE SCALE GENOMIC DNA]</scope>
    <source>
        <strain evidence="3 4">LMG 31484</strain>
    </source>
</reference>
<comment type="caution">
    <text evidence="3">The sequence shown here is derived from an EMBL/GenBank/DDBJ whole genome shotgun (WGS) entry which is preliminary data.</text>
</comment>
<dbReference type="InterPro" id="IPR051220">
    <property type="entry name" value="TFA_Chaperone"/>
</dbReference>
<accession>A0ABR9Y6E0</accession>